<comment type="caution">
    <text evidence="11">The sequence shown here is derived from an EMBL/GenBank/DDBJ whole genome shotgun (WGS) entry which is preliminary data.</text>
</comment>
<organism evidence="11 12">
    <name type="scientific">Chytriomyces confervae</name>
    <dbReference type="NCBI Taxonomy" id="246404"/>
    <lineage>
        <taxon>Eukaryota</taxon>
        <taxon>Fungi</taxon>
        <taxon>Fungi incertae sedis</taxon>
        <taxon>Chytridiomycota</taxon>
        <taxon>Chytridiomycota incertae sedis</taxon>
        <taxon>Chytridiomycetes</taxon>
        <taxon>Chytridiales</taxon>
        <taxon>Chytriomycetaceae</taxon>
        <taxon>Chytriomyces</taxon>
    </lineage>
</organism>
<dbReference type="GO" id="GO:0005778">
    <property type="term" value="C:peroxisomal membrane"/>
    <property type="evidence" value="ECO:0007669"/>
    <property type="project" value="TreeGrafter"/>
</dbReference>
<comment type="function">
    <text evidence="9">Has a role in mitochondrial fission.</text>
</comment>
<keyword evidence="5 9" id="KW-1000">Mitochondrion outer membrane</keyword>
<dbReference type="InterPro" id="IPR033745">
    <property type="entry name" value="Fis1_cytosol"/>
</dbReference>
<evidence type="ECO:0000256" key="9">
    <source>
        <dbReference type="PIRNR" id="PIRNR008835"/>
    </source>
</evidence>
<keyword evidence="6 10" id="KW-1133">Transmembrane helix</keyword>
<dbReference type="Proteomes" id="UP000320333">
    <property type="component" value="Unassembled WGS sequence"/>
</dbReference>
<dbReference type="Pfam" id="PF14853">
    <property type="entry name" value="Fis1_TPR_C"/>
    <property type="match status" value="1"/>
</dbReference>
<comment type="domain">
    <text evidence="9">The C-terminus is required for mitochondrial localization, while the N-terminus is necessary for mitochondrial fission.</text>
</comment>
<evidence type="ECO:0000256" key="10">
    <source>
        <dbReference type="SAM" id="Phobius"/>
    </source>
</evidence>
<dbReference type="GO" id="GO:0005741">
    <property type="term" value="C:mitochondrial outer membrane"/>
    <property type="evidence" value="ECO:0007669"/>
    <property type="project" value="UniProtKB-SubCell"/>
</dbReference>
<gene>
    <name evidence="11" type="ORF">CcCBS67573_g10072</name>
</gene>
<dbReference type="PIRSF" id="PIRSF008835">
    <property type="entry name" value="TPR_repeat_11_Fis1"/>
    <property type="match status" value="1"/>
</dbReference>
<dbReference type="PANTHER" id="PTHR13247">
    <property type="entry name" value="TETRATRICOPEPTIDE REPEAT PROTEIN 11 TPR REPEAT PROTEIN 11"/>
    <property type="match status" value="1"/>
</dbReference>
<comment type="similarity">
    <text evidence="2 9">Belongs to the FIS1 family.</text>
</comment>
<dbReference type="InterPro" id="IPR028061">
    <property type="entry name" value="Fis1_TPR_C"/>
</dbReference>
<proteinExistence type="inferred from homology"/>
<accession>A0A507DGK4</accession>
<evidence type="ECO:0000256" key="8">
    <source>
        <dbReference type="ARBA" id="ARBA00023136"/>
    </source>
</evidence>
<dbReference type="GO" id="GO:0000266">
    <property type="term" value="P:mitochondrial fission"/>
    <property type="evidence" value="ECO:0007669"/>
    <property type="project" value="UniProtKB-UniRule"/>
</dbReference>
<dbReference type="InterPro" id="IPR011990">
    <property type="entry name" value="TPR-like_helical_dom_sf"/>
</dbReference>
<evidence type="ECO:0000313" key="11">
    <source>
        <dbReference type="EMBL" id="TPX50743.1"/>
    </source>
</evidence>
<protein>
    <recommendedName>
        <fullName evidence="3 9">Mitochondrial fission 1 protein</fullName>
    </recommendedName>
</protein>
<evidence type="ECO:0000256" key="3">
    <source>
        <dbReference type="ARBA" id="ARBA00014314"/>
    </source>
</evidence>
<keyword evidence="4 10" id="KW-0812">Transmembrane</keyword>
<name>A0A507DGK4_9FUNG</name>
<dbReference type="AlphaFoldDB" id="A0A507DGK4"/>
<feature type="transmembrane region" description="Helical" evidence="10">
    <location>
        <begin position="133"/>
        <end position="154"/>
    </location>
</feature>
<keyword evidence="8 9" id="KW-0472">Membrane</keyword>
<dbReference type="PANTHER" id="PTHR13247:SF0">
    <property type="entry name" value="MITOCHONDRIAL FISSION 1 PROTEIN"/>
    <property type="match status" value="1"/>
</dbReference>
<evidence type="ECO:0000256" key="2">
    <source>
        <dbReference type="ARBA" id="ARBA00008937"/>
    </source>
</evidence>
<dbReference type="EMBL" id="QEAP01001153">
    <property type="protein sequence ID" value="TPX50743.1"/>
    <property type="molecule type" value="Genomic_DNA"/>
</dbReference>
<evidence type="ECO:0000256" key="7">
    <source>
        <dbReference type="ARBA" id="ARBA00023128"/>
    </source>
</evidence>
<keyword evidence="7 9" id="KW-0496">Mitochondrion</keyword>
<dbReference type="Gene3D" id="1.25.40.10">
    <property type="entry name" value="Tetratricopeptide repeat domain"/>
    <property type="match status" value="1"/>
</dbReference>
<dbReference type="InterPro" id="IPR028058">
    <property type="entry name" value="Fis1_TPR_N"/>
</dbReference>
<dbReference type="SUPFAM" id="SSF48452">
    <property type="entry name" value="TPR-like"/>
    <property type="match status" value="1"/>
</dbReference>
<evidence type="ECO:0000256" key="4">
    <source>
        <dbReference type="ARBA" id="ARBA00022692"/>
    </source>
</evidence>
<dbReference type="OrthoDB" id="421154at2759"/>
<evidence type="ECO:0000256" key="6">
    <source>
        <dbReference type="ARBA" id="ARBA00022989"/>
    </source>
</evidence>
<dbReference type="STRING" id="246404.A0A507DGK4"/>
<keyword evidence="12" id="KW-1185">Reference proteome</keyword>
<comment type="subcellular location">
    <subcellularLocation>
        <location evidence="1">Mitochondrion outer membrane</location>
        <topology evidence="1">Single-pass membrane protein</topology>
    </subcellularLocation>
</comment>
<evidence type="ECO:0000256" key="5">
    <source>
        <dbReference type="ARBA" id="ARBA00022787"/>
    </source>
</evidence>
<dbReference type="GO" id="GO:0016559">
    <property type="term" value="P:peroxisome fission"/>
    <property type="evidence" value="ECO:0007669"/>
    <property type="project" value="TreeGrafter"/>
</dbReference>
<dbReference type="GO" id="GO:0000422">
    <property type="term" value="P:autophagy of mitochondrion"/>
    <property type="evidence" value="ECO:0007669"/>
    <property type="project" value="TreeGrafter"/>
</dbReference>
<evidence type="ECO:0000256" key="1">
    <source>
        <dbReference type="ARBA" id="ARBA00004572"/>
    </source>
</evidence>
<dbReference type="InterPro" id="IPR016543">
    <property type="entry name" value="Fis1"/>
</dbReference>
<sequence length="159" mass="18064">MTTSTDEKLPFLMDLQTNSKAEEIQALRSEFEKQSAPGNRVIPQTKFDLAYTLIKSPFKKDQEEGLKLLHELYKEHPARRRECLYYLSIGNYKLAQYVEARKFNEILLQMEPRNAQSLRLRDLIDSKVRSDGMIGIAIVGGLVASVVAVGFAMLGGKRK</sequence>
<reference evidence="11 12" key="1">
    <citation type="journal article" date="2019" name="Sci. Rep.">
        <title>Comparative genomics of chytrid fungi reveal insights into the obligate biotrophic and pathogenic lifestyle of Synchytrium endobioticum.</title>
        <authorList>
            <person name="van de Vossenberg B.T.L.H."/>
            <person name="Warris S."/>
            <person name="Nguyen H.D.T."/>
            <person name="van Gent-Pelzer M.P.E."/>
            <person name="Joly D.L."/>
            <person name="van de Geest H.C."/>
            <person name="Bonants P.J.M."/>
            <person name="Smith D.S."/>
            <person name="Levesque C.A."/>
            <person name="van der Lee T.A.J."/>
        </authorList>
    </citation>
    <scope>NUCLEOTIDE SEQUENCE [LARGE SCALE GENOMIC DNA]</scope>
    <source>
        <strain evidence="11 12">CBS 675.73</strain>
    </source>
</reference>
<evidence type="ECO:0000313" key="12">
    <source>
        <dbReference type="Proteomes" id="UP000320333"/>
    </source>
</evidence>
<dbReference type="CDD" id="cd12212">
    <property type="entry name" value="Fis1"/>
    <property type="match status" value="1"/>
</dbReference>
<dbReference type="Pfam" id="PF14852">
    <property type="entry name" value="Fis1_TPR_N"/>
    <property type="match status" value="1"/>
</dbReference>